<evidence type="ECO:0000259" key="2">
    <source>
        <dbReference type="PROSITE" id="PS50076"/>
    </source>
</evidence>
<accession>A0A160TPU3</accession>
<dbReference type="CDD" id="cd06257">
    <property type="entry name" value="DnaJ"/>
    <property type="match status" value="1"/>
</dbReference>
<name>A0A160TPU3_9ZZZZ</name>
<feature type="region of interest" description="Disordered" evidence="1">
    <location>
        <begin position="1"/>
        <end position="35"/>
    </location>
</feature>
<evidence type="ECO:0000256" key="1">
    <source>
        <dbReference type="SAM" id="MobiDB-lite"/>
    </source>
</evidence>
<dbReference type="Gene3D" id="1.10.287.110">
    <property type="entry name" value="DnaJ domain"/>
    <property type="match status" value="1"/>
</dbReference>
<dbReference type="InterPro" id="IPR036869">
    <property type="entry name" value="J_dom_sf"/>
</dbReference>
<evidence type="ECO:0000313" key="3">
    <source>
        <dbReference type="EMBL" id="CUS46818.1"/>
    </source>
</evidence>
<dbReference type="SMART" id="SM00271">
    <property type="entry name" value="DnaJ"/>
    <property type="match status" value="1"/>
</dbReference>
<organism evidence="3">
    <name type="scientific">hydrothermal vent metagenome</name>
    <dbReference type="NCBI Taxonomy" id="652676"/>
    <lineage>
        <taxon>unclassified sequences</taxon>
        <taxon>metagenomes</taxon>
        <taxon>ecological metagenomes</taxon>
    </lineage>
</organism>
<protein>
    <submittedName>
        <fullName evidence="3">FIG003437: hypothetical with DnaJ-like domain</fullName>
    </submittedName>
</protein>
<dbReference type="EMBL" id="CZQE01000397">
    <property type="protein sequence ID" value="CUS46818.1"/>
    <property type="molecule type" value="Genomic_DNA"/>
</dbReference>
<dbReference type="AlphaFoldDB" id="A0A160TPU3"/>
<reference evidence="3" key="1">
    <citation type="submission" date="2015-10" db="EMBL/GenBank/DDBJ databases">
        <authorList>
            <person name="Gilbert D.G."/>
        </authorList>
    </citation>
    <scope>NUCLEOTIDE SEQUENCE</scope>
</reference>
<proteinExistence type="predicted"/>
<sequence>MLLRRSRARSPDRRCPPPPAAGGRTRRAPGSRASTRACTPCLFSRRACPDGQRMNARGQQIGKRPVHQPLALDSIESSEGSALHRHAEMRFAGAVVAHMAGMPAAVVDDIEMRRIERGGETGRDFGRDGAGGETGHRAYIGRFIQFGERVARDSEKKDRPNARFHGRVEGTGRQCVHPGCEAAGEFRAPPEEGPANGYEGPRPYRWFCLDHVREFNARYNFFNGMSPDEIHEAQRPFSGWERETRAFATGGADRPPKWADFSDPLDAIGARFQRRTEEARKDGRPLSENDRRSLKVLGLPTDVDRRGLRQRYAELVRRYHPDRNGGDRSHERVLQEVIAAYTQLKGAAAFA</sequence>
<dbReference type="Pfam" id="PF00226">
    <property type="entry name" value="DnaJ"/>
    <property type="match status" value="1"/>
</dbReference>
<dbReference type="PROSITE" id="PS50076">
    <property type="entry name" value="DNAJ_2"/>
    <property type="match status" value="1"/>
</dbReference>
<gene>
    <name evidence="3" type="ORF">MGWOODY_Smn2377</name>
</gene>
<feature type="domain" description="J" evidence="2">
    <location>
        <begin position="292"/>
        <end position="349"/>
    </location>
</feature>
<dbReference type="InterPro" id="IPR001623">
    <property type="entry name" value="DnaJ_domain"/>
</dbReference>
<dbReference type="SUPFAM" id="SSF46565">
    <property type="entry name" value="Chaperone J-domain"/>
    <property type="match status" value="1"/>
</dbReference>